<evidence type="ECO:0000313" key="12">
    <source>
        <dbReference type="EMBL" id="UJO17844.1"/>
    </source>
</evidence>
<evidence type="ECO:0000256" key="9">
    <source>
        <dbReference type="SAM" id="SignalP"/>
    </source>
</evidence>
<gene>
    <name evidence="12" type="ORF">CLAFUR5_05734</name>
</gene>
<proteinExistence type="predicted"/>
<feature type="transmembrane region" description="Helical" evidence="8">
    <location>
        <begin position="231"/>
        <end position="251"/>
    </location>
</feature>
<sequence>MALRLGPLLALASSFTIAVTATNPPVQEHSWYKDYYPSPEEYCFNGCYANVDYITYNVTLPDPTMLDYYLNECSNDLKIKSMFYCAQKYCTRAGSIKGRAKLNSECEENAGVSLPTIEASLLSDVDLANVMVLNSTAALATAEAPRTTKEFYLNWDPSFDFSFALIGFWAFVIAVGIVHRTAQFMKKPSEGRQPSWWLWVRKTLTLPATFGKKQAEGVAYLYTIPPRLESIILGLYIIMNFVMCFPGYNLFVGNQYYASNKLQLARYIADRTGFLSIAQLPMVWVFAARNDPFMWLTGWSFATYNRFHRWIARISVVHAVVHSIAYTAFDFYSGGAASYNASWKEEYWYAGGIATVVMSLMLVASAYYFRERYYDLFLMIHIGMSLVFFVTLWCHVRIFGGEFNYYLYPCIAIWGLDRILRVGRVVFVSVMPRLTKGVRATVTYHRTTEMVRMDLTDFFPNKKVVPGLYYYLYTKGLRGYESHPFTLCSWHHIAGSLSRSRIEAEVAPDYRGSISAIPSTMNNGEGSPISSLAEKQFKTNVRPASEDLSPAEVAHTFLIRPYKGMTGRLQKKLLGHDESVASTQETVFLEGPYGEKLDLSGYSDVLVVCGGSGITAAISHSNFLMTENSTTTLHIVWAVPQRHLPNDICANELAACIHTDRVRMEVYLTSAAEEEAQHDPTKLPPQPPYAIKYGRPDVQMVMRKYRPLARKSMAVVTCGTPQFADDCRQAVVRILDEDGVDVGYYNETMVW</sequence>
<dbReference type="EMBL" id="CP090167">
    <property type="protein sequence ID" value="UJO17844.1"/>
    <property type="molecule type" value="Genomic_DNA"/>
</dbReference>
<evidence type="ECO:0000256" key="1">
    <source>
        <dbReference type="ARBA" id="ARBA00004141"/>
    </source>
</evidence>
<feature type="transmembrane region" description="Helical" evidence="8">
    <location>
        <begin position="271"/>
        <end position="289"/>
    </location>
</feature>
<dbReference type="SFLD" id="SFLDS00052">
    <property type="entry name" value="Ferric_Reductase_Domain"/>
    <property type="match status" value="1"/>
</dbReference>
<evidence type="ECO:0000256" key="2">
    <source>
        <dbReference type="ARBA" id="ARBA00022448"/>
    </source>
</evidence>
<keyword evidence="3 8" id="KW-0812">Transmembrane</keyword>
<evidence type="ECO:0000256" key="3">
    <source>
        <dbReference type="ARBA" id="ARBA00022692"/>
    </source>
</evidence>
<evidence type="ECO:0000313" key="13">
    <source>
        <dbReference type="Proteomes" id="UP000756132"/>
    </source>
</evidence>
<dbReference type="CDD" id="cd06186">
    <property type="entry name" value="NOX_Duox_like_FAD_NADP"/>
    <property type="match status" value="1"/>
</dbReference>
<dbReference type="GO" id="GO:0005886">
    <property type="term" value="C:plasma membrane"/>
    <property type="evidence" value="ECO:0007669"/>
    <property type="project" value="TreeGrafter"/>
</dbReference>
<evidence type="ECO:0000256" key="6">
    <source>
        <dbReference type="ARBA" id="ARBA00023065"/>
    </source>
</evidence>
<dbReference type="InterPro" id="IPR013121">
    <property type="entry name" value="Fe_red_NAD-bd_6"/>
</dbReference>
<protein>
    <submittedName>
        <fullName evidence="12">Ferric/cupric reductase transmembrane component B</fullName>
    </submittedName>
</protein>
<evidence type="ECO:0000259" key="10">
    <source>
        <dbReference type="Pfam" id="PF01794"/>
    </source>
</evidence>
<dbReference type="AlphaFoldDB" id="A0A9Q8LIN8"/>
<dbReference type="InterPro" id="IPR051410">
    <property type="entry name" value="Ferric/Cupric_Reductase"/>
</dbReference>
<organism evidence="12 13">
    <name type="scientific">Passalora fulva</name>
    <name type="common">Tomato leaf mold</name>
    <name type="synonym">Cladosporium fulvum</name>
    <dbReference type="NCBI Taxonomy" id="5499"/>
    <lineage>
        <taxon>Eukaryota</taxon>
        <taxon>Fungi</taxon>
        <taxon>Dikarya</taxon>
        <taxon>Ascomycota</taxon>
        <taxon>Pezizomycotina</taxon>
        <taxon>Dothideomycetes</taxon>
        <taxon>Dothideomycetidae</taxon>
        <taxon>Mycosphaerellales</taxon>
        <taxon>Mycosphaerellaceae</taxon>
        <taxon>Fulvia</taxon>
    </lineage>
</organism>
<dbReference type="SUPFAM" id="SSF52343">
    <property type="entry name" value="Ferredoxin reductase-like, C-terminal NADP-linked domain"/>
    <property type="match status" value="1"/>
</dbReference>
<accession>A0A9Q8LIN8</accession>
<evidence type="ECO:0000256" key="5">
    <source>
        <dbReference type="ARBA" id="ARBA00023002"/>
    </source>
</evidence>
<dbReference type="GO" id="GO:0006879">
    <property type="term" value="P:intracellular iron ion homeostasis"/>
    <property type="evidence" value="ECO:0007669"/>
    <property type="project" value="TreeGrafter"/>
</dbReference>
<dbReference type="GO" id="GO:0015677">
    <property type="term" value="P:copper ion import"/>
    <property type="evidence" value="ECO:0007669"/>
    <property type="project" value="TreeGrafter"/>
</dbReference>
<reference evidence="12" key="2">
    <citation type="journal article" date="2022" name="Microb. Genom.">
        <title>A chromosome-scale genome assembly of the tomato pathogen Cladosporium fulvum reveals a compartmentalized genome architecture and the presence of a dispensable chromosome.</title>
        <authorList>
            <person name="Zaccaron A.Z."/>
            <person name="Chen L.H."/>
            <person name="Samaras A."/>
            <person name="Stergiopoulos I."/>
        </authorList>
    </citation>
    <scope>NUCLEOTIDE SEQUENCE</scope>
    <source>
        <strain evidence="12">Race5_Kim</strain>
    </source>
</reference>
<keyword evidence="13" id="KW-1185">Reference proteome</keyword>
<dbReference type="PANTHER" id="PTHR32361:SF9">
    <property type="entry name" value="FERRIC REDUCTASE TRANSMEMBRANE COMPONENT 3-RELATED"/>
    <property type="match status" value="1"/>
</dbReference>
<dbReference type="Pfam" id="PF01794">
    <property type="entry name" value="Ferric_reduct"/>
    <property type="match status" value="1"/>
</dbReference>
<feature type="signal peptide" evidence="9">
    <location>
        <begin position="1"/>
        <end position="21"/>
    </location>
</feature>
<keyword evidence="7 8" id="KW-0472">Membrane</keyword>
<dbReference type="KEGG" id="ffu:CLAFUR5_05734"/>
<dbReference type="SFLD" id="SFLDG01168">
    <property type="entry name" value="Ferric_reductase_subgroup_(FRE"/>
    <property type="match status" value="1"/>
</dbReference>
<feature type="transmembrane region" description="Helical" evidence="8">
    <location>
        <begin position="349"/>
        <end position="369"/>
    </location>
</feature>
<dbReference type="GO" id="GO:0000293">
    <property type="term" value="F:ferric-chelate reductase activity"/>
    <property type="evidence" value="ECO:0007669"/>
    <property type="project" value="TreeGrafter"/>
</dbReference>
<dbReference type="PANTHER" id="PTHR32361">
    <property type="entry name" value="FERRIC/CUPRIC REDUCTASE TRANSMEMBRANE COMPONENT"/>
    <property type="match status" value="1"/>
</dbReference>
<name>A0A9Q8LIN8_PASFU</name>
<dbReference type="Pfam" id="PF08030">
    <property type="entry name" value="NAD_binding_6"/>
    <property type="match status" value="1"/>
</dbReference>
<reference evidence="12" key="1">
    <citation type="submission" date="2021-12" db="EMBL/GenBank/DDBJ databases">
        <authorList>
            <person name="Zaccaron A."/>
            <person name="Stergiopoulos I."/>
        </authorList>
    </citation>
    <scope>NUCLEOTIDE SEQUENCE</scope>
    <source>
        <strain evidence="12">Race5_Kim</strain>
    </source>
</reference>
<comment type="subcellular location">
    <subcellularLocation>
        <location evidence="1">Membrane</location>
        <topology evidence="1">Multi-pass membrane protein</topology>
    </subcellularLocation>
</comment>
<keyword evidence="5" id="KW-0560">Oxidoreductase</keyword>
<feature type="transmembrane region" description="Helical" evidence="8">
    <location>
        <begin position="310"/>
        <end position="329"/>
    </location>
</feature>
<evidence type="ECO:0000256" key="4">
    <source>
        <dbReference type="ARBA" id="ARBA00022989"/>
    </source>
</evidence>
<keyword evidence="2" id="KW-0813">Transport</keyword>
<feature type="domain" description="Ferric reductase NAD binding" evidence="11">
    <location>
        <begin position="602"/>
        <end position="731"/>
    </location>
</feature>
<dbReference type="GeneID" id="71985612"/>
<dbReference type="RefSeq" id="XP_047762210.1">
    <property type="nucleotide sequence ID" value="XM_047904882.1"/>
</dbReference>
<keyword evidence="9" id="KW-0732">Signal</keyword>
<feature type="transmembrane region" description="Helical" evidence="8">
    <location>
        <begin position="376"/>
        <end position="399"/>
    </location>
</feature>
<dbReference type="Proteomes" id="UP000756132">
    <property type="component" value="Chromosome 5"/>
</dbReference>
<feature type="transmembrane region" description="Helical" evidence="8">
    <location>
        <begin position="161"/>
        <end position="178"/>
    </location>
</feature>
<feature type="domain" description="Ferric oxidoreductase" evidence="10">
    <location>
        <begin position="272"/>
        <end position="391"/>
    </location>
</feature>
<dbReference type="InterPro" id="IPR013130">
    <property type="entry name" value="Fe3_Rdtase_TM_dom"/>
</dbReference>
<dbReference type="OrthoDB" id="167398at2759"/>
<evidence type="ECO:0000256" key="8">
    <source>
        <dbReference type="SAM" id="Phobius"/>
    </source>
</evidence>
<keyword evidence="6" id="KW-0406">Ion transport</keyword>
<keyword evidence="4 8" id="KW-1133">Transmembrane helix</keyword>
<feature type="chain" id="PRO_5040420172" evidence="9">
    <location>
        <begin position="22"/>
        <end position="751"/>
    </location>
</feature>
<dbReference type="GO" id="GO:0006826">
    <property type="term" value="P:iron ion transport"/>
    <property type="evidence" value="ECO:0007669"/>
    <property type="project" value="TreeGrafter"/>
</dbReference>
<dbReference type="InterPro" id="IPR039261">
    <property type="entry name" value="FNR_nucleotide-bd"/>
</dbReference>
<evidence type="ECO:0000256" key="7">
    <source>
        <dbReference type="ARBA" id="ARBA00023136"/>
    </source>
</evidence>
<evidence type="ECO:0000259" key="11">
    <source>
        <dbReference type="Pfam" id="PF08030"/>
    </source>
</evidence>
<dbReference type="Gene3D" id="3.40.50.80">
    <property type="entry name" value="Nucleotide-binding domain of ferredoxin-NADP reductase (FNR) module"/>
    <property type="match status" value="1"/>
</dbReference>